<dbReference type="InterPro" id="IPR001078">
    <property type="entry name" value="2-oxoacid_DH_actylTfrase"/>
</dbReference>
<dbReference type="PANTHER" id="PTHR43178">
    <property type="entry name" value="DIHYDROLIPOAMIDE ACETYLTRANSFERASE COMPONENT OF PYRUVATE DEHYDROGENASE COMPLEX"/>
    <property type="match status" value="1"/>
</dbReference>
<accession>A0ABN0YAV6</accession>
<dbReference type="InterPro" id="IPR011053">
    <property type="entry name" value="Single_hybrid_motif"/>
</dbReference>
<dbReference type="InterPro" id="IPR003016">
    <property type="entry name" value="2-oxoA_DH_lipoyl-BS"/>
</dbReference>
<evidence type="ECO:0000256" key="7">
    <source>
        <dbReference type="SAM" id="Coils"/>
    </source>
</evidence>
<dbReference type="SUPFAM" id="SSF52777">
    <property type="entry name" value="CoA-dependent acyltransferases"/>
    <property type="match status" value="1"/>
</dbReference>
<dbReference type="InterPro" id="IPR050743">
    <property type="entry name" value="2-oxoacid_DH_E2_comp"/>
</dbReference>
<dbReference type="PANTHER" id="PTHR43178:SF5">
    <property type="entry name" value="LIPOAMIDE ACYLTRANSFERASE COMPONENT OF BRANCHED-CHAIN ALPHA-KETO ACID DEHYDROGENASE COMPLEX, MITOCHONDRIAL"/>
    <property type="match status" value="1"/>
</dbReference>
<evidence type="ECO:0000313" key="10">
    <source>
        <dbReference type="EMBL" id="GAA0388969.1"/>
    </source>
</evidence>
<dbReference type="InterPro" id="IPR023213">
    <property type="entry name" value="CAT-like_dom_sf"/>
</dbReference>
<dbReference type="Pfam" id="PF00198">
    <property type="entry name" value="2-oxoacid_dh"/>
    <property type="match status" value="1"/>
</dbReference>
<evidence type="ECO:0000256" key="5">
    <source>
        <dbReference type="ARBA" id="ARBA00023315"/>
    </source>
</evidence>
<dbReference type="Proteomes" id="UP001500340">
    <property type="component" value="Unassembled WGS sequence"/>
</dbReference>
<feature type="domain" description="2-oxoacid dehydrogenase acyltransferase catalytic" evidence="8">
    <location>
        <begin position="143"/>
        <end position="366"/>
    </location>
</feature>
<dbReference type="InterPro" id="IPR000089">
    <property type="entry name" value="Biotin_lipoyl"/>
</dbReference>
<sequence>MITVVVPRMNANDESCTIQQFHCLNGQAVRSGDLLATVETSKATIDIESEADGYFLALVRESADVRIGDNIACLFETLEELHAFRETAAGAPARHDSAGYKLSHQARDFAELHRFSPEELRSLNKKLIKLDDLEELLRRKGEKQAERIALSKNQKQVSRTVTASYATIPRAFLLMKVYCDDMLRELQLLGEKLEEFVGFGEVLPVMLVPLLEEFPFMFGSFQKDESFLPAVKVNVGVTVDAGAGLYIPVLKHADLLRVERAVEAMTEYKFKALRNSFEEADLLDGVITVSLNTNPDVVGVLPIIVPGQTAMISVGAVMKELVLADGAVAERRYIHLGLAYDHRVVNGHYAVRFLTRIKEKMEQFRAAL</sequence>
<dbReference type="PROSITE" id="PS00189">
    <property type="entry name" value="LIPOYL"/>
    <property type="match status" value="1"/>
</dbReference>
<gene>
    <name evidence="10" type="ORF">GCM10008933_19930</name>
</gene>
<evidence type="ECO:0000256" key="6">
    <source>
        <dbReference type="RuleBase" id="RU003423"/>
    </source>
</evidence>
<comment type="cofactor">
    <cofactor evidence="1 6">
        <name>(R)-lipoate</name>
        <dbReference type="ChEBI" id="CHEBI:83088"/>
    </cofactor>
</comment>
<dbReference type="Gene3D" id="2.40.50.100">
    <property type="match status" value="1"/>
</dbReference>
<evidence type="ECO:0000256" key="2">
    <source>
        <dbReference type="ARBA" id="ARBA00007317"/>
    </source>
</evidence>
<organism evidence="10 11">
    <name type="scientific">Paenibacillus motobuensis</name>
    <dbReference type="NCBI Taxonomy" id="295324"/>
    <lineage>
        <taxon>Bacteria</taxon>
        <taxon>Bacillati</taxon>
        <taxon>Bacillota</taxon>
        <taxon>Bacilli</taxon>
        <taxon>Bacillales</taxon>
        <taxon>Paenibacillaceae</taxon>
        <taxon>Paenibacillus</taxon>
    </lineage>
</organism>
<feature type="domain" description="Lipoyl-binding" evidence="9">
    <location>
        <begin position="13"/>
        <end position="72"/>
    </location>
</feature>
<evidence type="ECO:0000256" key="1">
    <source>
        <dbReference type="ARBA" id="ARBA00001938"/>
    </source>
</evidence>
<feature type="coiled-coil region" evidence="7">
    <location>
        <begin position="123"/>
        <end position="153"/>
    </location>
</feature>
<evidence type="ECO:0000256" key="3">
    <source>
        <dbReference type="ARBA" id="ARBA00022679"/>
    </source>
</evidence>
<keyword evidence="3 6" id="KW-0808">Transferase</keyword>
<reference evidence="10 11" key="1">
    <citation type="journal article" date="2019" name="Int. J. Syst. Evol. Microbiol.">
        <title>The Global Catalogue of Microorganisms (GCM) 10K type strain sequencing project: providing services to taxonomists for standard genome sequencing and annotation.</title>
        <authorList>
            <consortium name="The Broad Institute Genomics Platform"/>
            <consortium name="The Broad Institute Genome Sequencing Center for Infectious Disease"/>
            <person name="Wu L."/>
            <person name="Ma J."/>
        </authorList>
    </citation>
    <scope>NUCLEOTIDE SEQUENCE [LARGE SCALE GENOMIC DNA]</scope>
    <source>
        <strain evidence="10 11">JCM 12774</strain>
    </source>
</reference>
<keyword evidence="7" id="KW-0175">Coiled coil</keyword>
<keyword evidence="5 6" id="KW-0012">Acyltransferase</keyword>
<dbReference type="SUPFAM" id="SSF51230">
    <property type="entry name" value="Single hybrid motif"/>
    <property type="match status" value="1"/>
</dbReference>
<dbReference type="RefSeq" id="WP_343860485.1">
    <property type="nucleotide sequence ID" value="NZ_BAAACX010000008.1"/>
</dbReference>
<evidence type="ECO:0000259" key="9">
    <source>
        <dbReference type="Pfam" id="PF00364"/>
    </source>
</evidence>
<evidence type="ECO:0000256" key="4">
    <source>
        <dbReference type="ARBA" id="ARBA00022823"/>
    </source>
</evidence>
<evidence type="ECO:0000259" key="8">
    <source>
        <dbReference type="Pfam" id="PF00198"/>
    </source>
</evidence>
<evidence type="ECO:0000313" key="11">
    <source>
        <dbReference type="Proteomes" id="UP001500340"/>
    </source>
</evidence>
<keyword evidence="11" id="KW-1185">Reference proteome</keyword>
<keyword evidence="4 6" id="KW-0450">Lipoyl</keyword>
<comment type="caution">
    <text evidence="10">The sequence shown here is derived from an EMBL/GenBank/DDBJ whole genome shotgun (WGS) entry which is preliminary data.</text>
</comment>
<dbReference type="EC" id="2.3.1.-" evidence="6"/>
<comment type="similarity">
    <text evidence="2 6">Belongs to the 2-oxoacid dehydrogenase family.</text>
</comment>
<dbReference type="CDD" id="cd06849">
    <property type="entry name" value="lipoyl_domain"/>
    <property type="match status" value="1"/>
</dbReference>
<dbReference type="Pfam" id="PF00364">
    <property type="entry name" value="Biotin_lipoyl"/>
    <property type="match status" value="1"/>
</dbReference>
<dbReference type="EMBL" id="BAAACX010000008">
    <property type="protein sequence ID" value="GAA0388969.1"/>
    <property type="molecule type" value="Genomic_DNA"/>
</dbReference>
<proteinExistence type="inferred from homology"/>
<dbReference type="Gene3D" id="3.30.559.10">
    <property type="entry name" value="Chloramphenicol acetyltransferase-like domain"/>
    <property type="match status" value="1"/>
</dbReference>
<name>A0ABN0YAV6_9BACL</name>
<protein>
    <recommendedName>
        <fullName evidence="6">Dihydrolipoamide acetyltransferase component of pyruvate dehydrogenase complex</fullName>
        <ecNumber evidence="6">2.3.1.-</ecNumber>
    </recommendedName>
</protein>